<gene>
    <name evidence="1" type="ORF">SAMN04490195_1728</name>
</gene>
<protein>
    <submittedName>
        <fullName evidence="1">Uncharacterized protein</fullName>
    </submittedName>
</protein>
<dbReference type="Proteomes" id="UP000199570">
    <property type="component" value="Unassembled WGS sequence"/>
</dbReference>
<organism evidence="1 2">
    <name type="scientific">Pseudomonas moorei</name>
    <dbReference type="NCBI Taxonomy" id="395599"/>
    <lineage>
        <taxon>Bacteria</taxon>
        <taxon>Pseudomonadati</taxon>
        <taxon>Pseudomonadota</taxon>
        <taxon>Gammaproteobacteria</taxon>
        <taxon>Pseudomonadales</taxon>
        <taxon>Pseudomonadaceae</taxon>
        <taxon>Pseudomonas</taxon>
    </lineage>
</organism>
<sequence length="121" mass="12474">MSQLRSCIAMGLLVSLSGTCFASTGVIAFRGAIVEPPCPVSTSAEGLALHGCSFGAAGQDGSVRKVQPLQSVRSIDGSTAQVKLIGENREEGGVLRQQYALVDGNGRALTSGNYVVTLTYP</sequence>
<accession>A0A1H1DH19</accession>
<evidence type="ECO:0000313" key="2">
    <source>
        <dbReference type="Proteomes" id="UP000199570"/>
    </source>
</evidence>
<dbReference type="AlphaFoldDB" id="A0A1H1DH19"/>
<proteinExistence type="predicted"/>
<keyword evidence="2" id="KW-1185">Reference proteome</keyword>
<dbReference type="RefSeq" id="WP_139204774.1">
    <property type="nucleotide sequence ID" value="NZ_FNKJ01000003.1"/>
</dbReference>
<dbReference type="EMBL" id="FNKJ01000003">
    <property type="protein sequence ID" value="SDQ75773.1"/>
    <property type="molecule type" value="Genomic_DNA"/>
</dbReference>
<evidence type="ECO:0000313" key="1">
    <source>
        <dbReference type="EMBL" id="SDQ75773.1"/>
    </source>
</evidence>
<reference evidence="2" key="1">
    <citation type="submission" date="2016-10" db="EMBL/GenBank/DDBJ databases">
        <authorList>
            <person name="Varghese N."/>
            <person name="Submissions S."/>
        </authorList>
    </citation>
    <scope>NUCLEOTIDE SEQUENCE [LARGE SCALE GENOMIC DNA]</scope>
    <source>
        <strain evidence="2">BS3775</strain>
    </source>
</reference>
<name>A0A1H1DH19_9PSED</name>
<dbReference type="OrthoDB" id="7011214at2"/>